<evidence type="ECO:0000313" key="3">
    <source>
        <dbReference type="Proteomes" id="UP000270678"/>
    </source>
</evidence>
<proteinExistence type="predicted"/>
<accession>A0A3S9UWG4</accession>
<dbReference type="Proteomes" id="UP000270678">
    <property type="component" value="Chromosome"/>
</dbReference>
<keyword evidence="2" id="KW-0540">Nuclease</keyword>
<reference evidence="3" key="1">
    <citation type="submission" date="2018-12" db="EMBL/GenBank/DDBJ databases">
        <title>Complete genome sequence of Paenibacillus sp. MBLB1234.</title>
        <authorList>
            <person name="Nam Y.-D."/>
            <person name="Kang J."/>
            <person name="Chung W.-H."/>
            <person name="Park Y.S."/>
        </authorList>
    </citation>
    <scope>NUCLEOTIDE SEQUENCE [LARGE SCALE GENOMIC DNA]</scope>
    <source>
        <strain evidence="3">MBLB1234</strain>
    </source>
</reference>
<organism evidence="2 3">
    <name type="scientific">Paenibacillus lutimineralis</name>
    <dbReference type="NCBI Taxonomy" id="2707005"/>
    <lineage>
        <taxon>Bacteria</taxon>
        <taxon>Bacillati</taxon>
        <taxon>Bacillota</taxon>
        <taxon>Bacilli</taxon>
        <taxon>Bacillales</taxon>
        <taxon>Paenibacillaceae</taxon>
        <taxon>Paenibacillus</taxon>
    </lineage>
</organism>
<sequence>MALFENMGGLEFEKLIYNLFVKLGFRAQITKASGDGGIDIIANYEGLLFKGKYLIQCKRWKGKVGEPELRDLYGTVISENALKGILVTTSSFTRQAEEFSRGKNLELIDEVKLKELLYASEMSSSIDNNIIISAETNGFLQSPLFDSEKYVLLTDRINDDPSMEMPHTALINLLLASVLAFGADARTNGIINEAISRINAHREIFATGKTRIMKEKRVESYFNLALMELANGNYGKSYEYLLKSEGQLFKILRCHIAIAYILGFHNEFEILMKQAIRGIILKNGSRLSSPPLTDVCTKIINDEMKMYDFEIEYPGSNLISIRDFLNMFKIPTETKEKHRAYVKSFGKINE</sequence>
<dbReference type="InterPro" id="IPR052906">
    <property type="entry name" value="Type_IV_Methyl-Rstrct_Enzyme"/>
</dbReference>
<dbReference type="GO" id="GO:0003677">
    <property type="term" value="F:DNA binding"/>
    <property type="evidence" value="ECO:0007669"/>
    <property type="project" value="InterPro"/>
</dbReference>
<dbReference type="PANTHER" id="PTHR30015:SF7">
    <property type="entry name" value="TYPE IV METHYL-DIRECTED RESTRICTION ENZYME ECOKMRR"/>
    <property type="match status" value="1"/>
</dbReference>
<feature type="domain" description="Restriction endonuclease type IV Mrr" evidence="1">
    <location>
        <begin position="5"/>
        <end position="117"/>
    </location>
</feature>
<dbReference type="PANTHER" id="PTHR30015">
    <property type="entry name" value="MRR RESTRICTION SYSTEM PROTEIN"/>
    <property type="match status" value="1"/>
</dbReference>
<dbReference type="InterPro" id="IPR007560">
    <property type="entry name" value="Restrct_endonuc_IV_Mrr"/>
</dbReference>
<keyword evidence="2" id="KW-0255">Endonuclease</keyword>
<dbReference type="Pfam" id="PF04471">
    <property type="entry name" value="Mrr_cat"/>
    <property type="match status" value="1"/>
</dbReference>
<keyword evidence="2" id="KW-0378">Hydrolase</keyword>
<dbReference type="KEGG" id="plut:EI981_09520"/>
<dbReference type="EMBL" id="CP034346">
    <property type="protein sequence ID" value="AZS14670.1"/>
    <property type="molecule type" value="Genomic_DNA"/>
</dbReference>
<gene>
    <name evidence="2" type="ORF">EI981_09520</name>
</gene>
<dbReference type="SUPFAM" id="SSF52980">
    <property type="entry name" value="Restriction endonuclease-like"/>
    <property type="match status" value="1"/>
</dbReference>
<keyword evidence="3" id="KW-1185">Reference proteome</keyword>
<dbReference type="InterPro" id="IPR011335">
    <property type="entry name" value="Restrct_endonuc-II-like"/>
</dbReference>
<dbReference type="OrthoDB" id="9797274at2"/>
<dbReference type="GO" id="GO:0009307">
    <property type="term" value="P:DNA restriction-modification system"/>
    <property type="evidence" value="ECO:0007669"/>
    <property type="project" value="InterPro"/>
</dbReference>
<dbReference type="InterPro" id="IPR011856">
    <property type="entry name" value="tRNA_endonuc-like_dom_sf"/>
</dbReference>
<dbReference type="AlphaFoldDB" id="A0A3S9UWG4"/>
<name>A0A3S9UWG4_9BACL</name>
<protein>
    <submittedName>
        <fullName evidence="2">Restriction endonuclease</fullName>
    </submittedName>
</protein>
<dbReference type="GO" id="GO:0015666">
    <property type="term" value="F:restriction endodeoxyribonuclease activity"/>
    <property type="evidence" value="ECO:0007669"/>
    <property type="project" value="TreeGrafter"/>
</dbReference>
<dbReference type="RefSeq" id="WP_126997544.1">
    <property type="nucleotide sequence ID" value="NZ_CP034346.1"/>
</dbReference>
<evidence type="ECO:0000313" key="2">
    <source>
        <dbReference type="EMBL" id="AZS14670.1"/>
    </source>
</evidence>
<dbReference type="Gene3D" id="3.40.1350.10">
    <property type="match status" value="1"/>
</dbReference>
<evidence type="ECO:0000259" key="1">
    <source>
        <dbReference type="Pfam" id="PF04471"/>
    </source>
</evidence>